<dbReference type="Proteomes" id="UP000019812">
    <property type="component" value="Unassembled WGS sequence"/>
</dbReference>
<accession>A0A084XWZ7</accession>
<dbReference type="STRING" id="1457154.CAPSK01_003932"/>
<evidence type="ECO:0000313" key="2">
    <source>
        <dbReference type="Proteomes" id="UP000019812"/>
    </source>
</evidence>
<evidence type="ECO:0000313" key="1">
    <source>
        <dbReference type="EMBL" id="KFB66991.1"/>
    </source>
</evidence>
<proteinExistence type="predicted"/>
<gene>
    <name evidence="1" type="ORF">CAPSK01_003932</name>
</gene>
<dbReference type="AlphaFoldDB" id="A0A084XWZ7"/>
<sequence>MRAAWKKLGGVGMIESIRQIGDKVSVDQR</sequence>
<organism evidence="1 2">
    <name type="scientific">Candidatus Accumulibacter vicinus</name>
    <dbReference type="NCBI Taxonomy" id="2954382"/>
    <lineage>
        <taxon>Bacteria</taxon>
        <taxon>Pseudomonadati</taxon>
        <taxon>Pseudomonadota</taxon>
        <taxon>Betaproteobacteria</taxon>
        <taxon>Candidatus Accumulibacter</taxon>
    </lineage>
</organism>
<reference evidence="1 2" key="1">
    <citation type="submission" date="2014-07" db="EMBL/GenBank/DDBJ databases">
        <title>Expanding our view of genomic diversity in Candidatus Accumulibacter clades.</title>
        <authorList>
            <person name="Skennerton C.T."/>
            <person name="Barr J.J."/>
            <person name="Slater F.R."/>
            <person name="Bond P.L."/>
            <person name="Tyson G.W."/>
        </authorList>
    </citation>
    <scope>NUCLEOTIDE SEQUENCE [LARGE SCALE GENOMIC DNA]</scope>
    <source>
        <strain evidence="2">SK-01</strain>
    </source>
</reference>
<comment type="caution">
    <text evidence="1">The sequence shown here is derived from an EMBL/GenBank/DDBJ whole genome shotgun (WGS) entry which is preliminary data.</text>
</comment>
<dbReference type="EMBL" id="JDSS02000037">
    <property type="protein sequence ID" value="KFB66991.1"/>
    <property type="molecule type" value="Genomic_DNA"/>
</dbReference>
<protein>
    <submittedName>
        <fullName evidence="1">Uncharacterized protein</fullName>
    </submittedName>
</protein>
<name>A0A084XWZ7_9PROT</name>